<evidence type="ECO:0000256" key="2">
    <source>
        <dbReference type="ARBA" id="ARBA00024195"/>
    </source>
</evidence>
<evidence type="ECO:0000259" key="3">
    <source>
        <dbReference type="PROSITE" id="PS50240"/>
    </source>
</evidence>
<evidence type="ECO:0000256" key="1">
    <source>
        <dbReference type="ARBA" id="ARBA00023157"/>
    </source>
</evidence>
<dbReference type="PROSITE" id="PS50240">
    <property type="entry name" value="TRYPSIN_DOM"/>
    <property type="match status" value="1"/>
</dbReference>
<keyword evidence="5" id="KW-1185">Reference proteome</keyword>
<dbReference type="OrthoDB" id="6380398at2759"/>
<proteinExistence type="inferred from homology"/>
<dbReference type="CDD" id="cd00190">
    <property type="entry name" value="Tryp_SPc"/>
    <property type="match status" value="1"/>
</dbReference>
<sequence length="330" mass="37111">MRKCIDKLKYRTRKDGIMWLTLVGLTLVLVTFCRSTTTDKSFNEGKPFDLSSIPDSTVASMGCGRRLSLFHNQDGIQFAEFPWLVAIYGHQDYLCSGVLITPLVILTSAHCVHNEPMEDLRVVAGEFDAAAEREPCPHQIRLVSELLLHPNYTQTPATHNLAMLLVANAFQMATNVRSICLPTYEMIHNISECYVAGWQRKDFGNSEILPKRATLYVLPQDQCRAKLRLAILGRRYFPTNDSLICARGVKDDFVCGDEAGTSGVPLMCPVAGCADCFVLAGVLARSARCDGPQLLGIYTNISFYRQWIDQMIIERNLQISELMWFNPNKY</sequence>
<dbReference type="GO" id="GO:0004252">
    <property type="term" value="F:serine-type endopeptidase activity"/>
    <property type="evidence" value="ECO:0007669"/>
    <property type="project" value="InterPro"/>
</dbReference>
<dbReference type="STRING" id="7260.A0A0Q9X2D3"/>
<dbReference type="GO" id="GO:0006508">
    <property type="term" value="P:proteolysis"/>
    <property type="evidence" value="ECO:0007669"/>
    <property type="project" value="InterPro"/>
</dbReference>
<dbReference type="SMART" id="SM00020">
    <property type="entry name" value="Tryp_SPc"/>
    <property type="match status" value="1"/>
</dbReference>
<evidence type="ECO:0000313" key="4">
    <source>
        <dbReference type="EMBL" id="KRF98380.1"/>
    </source>
</evidence>
<dbReference type="SUPFAM" id="SSF50494">
    <property type="entry name" value="Trypsin-like serine proteases"/>
    <property type="match status" value="1"/>
</dbReference>
<comment type="similarity">
    <text evidence="2">Belongs to the peptidase S1 family. CLIP subfamily.</text>
</comment>
<dbReference type="InterPro" id="IPR009003">
    <property type="entry name" value="Peptidase_S1_PA"/>
</dbReference>
<dbReference type="Pfam" id="PF00089">
    <property type="entry name" value="Trypsin"/>
    <property type="match status" value="1"/>
</dbReference>
<dbReference type="AlphaFoldDB" id="A0A0Q9X2D3"/>
<protein>
    <recommendedName>
        <fullName evidence="3">Peptidase S1 domain-containing protein</fullName>
    </recommendedName>
</protein>
<dbReference type="Proteomes" id="UP000007798">
    <property type="component" value="Unassembled WGS sequence"/>
</dbReference>
<name>A0A0Q9X2D3_DROWI</name>
<keyword evidence="1" id="KW-1015">Disulfide bond</keyword>
<dbReference type="KEGG" id="dwi:6642537"/>
<dbReference type="InterPro" id="IPR001254">
    <property type="entry name" value="Trypsin_dom"/>
</dbReference>
<dbReference type="FunFam" id="2.40.10.10:FF:000068">
    <property type="entry name" value="transmembrane protease serine 2"/>
    <property type="match status" value="1"/>
</dbReference>
<organism evidence="4 5">
    <name type="scientific">Drosophila willistoni</name>
    <name type="common">Fruit fly</name>
    <dbReference type="NCBI Taxonomy" id="7260"/>
    <lineage>
        <taxon>Eukaryota</taxon>
        <taxon>Metazoa</taxon>
        <taxon>Ecdysozoa</taxon>
        <taxon>Arthropoda</taxon>
        <taxon>Hexapoda</taxon>
        <taxon>Insecta</taxon>
        <taxon>Pterygota</taxon>
        <taxon>Neoptera</taxon>
        <taxon>Endopterygota</taxon>
        <taxon>Diptera</taxon>
        <taxon>Brachycera</taxon>
        <taxon>Muscomorpha</taxon>
        <taxon>Ephydroidea</taxon>
        <taxon>Drosophilidae</taxon>
        <taxon>Drosophila</taxon>
        <taxon>Sophophora</taxon>
    </lineage>
</organism>
<evidence type="ECO:0000313" key="5">
    <source>
        <dbReference type="Proteomes" id="UP000007798"/>
    </source>
</evidence>
<dbReference type="Gene3D" id="2.40.10.10">
    <property type="entry name" value="Trypsin-like serine proteases"/>
    <property type="match status" value="1"/>
</dbReference>
<feature type="domain" description="Peptidase S1" evidence="3">
    <location>
        <begin position="69"/>
        <end position="313"/>
    </location>
</feature>
<dbReference type="InParanoid" id="A0A0Q9X2D3"/>
<reference evidence="4 5" key="1">
    <citation type="journal article" date="2007" name="Nature">
        <title>Evolution of genes and genomes on the Drosophila phylogeny.</title>
        <authorList>
            <consortium name="Drosophila 12 Genomes Consortium"/>
            <person name="Clark A.G."/>
            <person name="Eisen M.B."/>
            <person name="Smith D.R."/>
            <person name="Bergman C.M."/>
            <person name="Oliver B."/>
            <person name="Markow T.A."/>
            <person name="Kaufman T.C."/>
            <person name="Kellis M."/>
            <person name="Gelbart W."/>
            <person name="Iyer V.N."/>
            <person name="Pollard D.A."/>
            <person name="Sackton T.B."/>
            <person name="Larracuente A.M."/>
            <person name="Singh N.D."/>
            <person name="Abad J.P."/>
            <person name="Abt D.N."/>
            <person name="Adryan B."/>
            <person name="Aguade M."/>
            <person name="Akashi H."/>
            <person name="Anderson W.W."/>
            <person name="Aquadro C.F."/>
            <person name="Ardell D.H."/>
            <person name="Arguello R."/>
            <person name="Artieri C.G."/>
            <person name="Barbash D.A."/>
            <person name="Barker D."/>
            <person name="Barsanti P."/>
            <person name="Batterham P."/>
            <person name="Batzoglou S."/>
            <person name="Begun D."/>
            <person name="Bhutkar A."/>
            <person name="Blanco E."/>
            <person name="Bosak S.A."/>
            <person name="Bradley R.K."/>
            <person name="Brand A.D."/>
            <person name="Brent M.R."/>
            <person name="Brooks A.N."/>
            <person name="Brown R.H."/>
            <person name="Butlin R.K."/>
            <person name="Caggese C."/>
            <person name="Calvi B.R."/>
            <person name="Bernardo de Carvalho A."/>
            <person name="Caspi A."/>
            <person name="Castrezana S."/>
            <person name="Celniker S.E."/>
            <person name="Chang J.L."/>
            <person name="Chapple C."/>
            <person name="Chatterji S."/>
            <person name="Chinwalla A."/>
            <person name="Civetta A."/>
            <person name="Clifton S.W."/>
            <person name="Comeron J.M."/>
            <person name="Costello J.C."/>
            <person name="Coyne J.A."/>
            <person name="Daub J."/>
            <person name="David R.G."/>
            <person name="Delcher A.L."/>
            <person name="Delehaunty K."/>
            <person name="Do C.B."/>
            <person name="Ebling H."/>
            <person name="Edwards K."/>
            <person name="Eickbush T."/>
            <person name="Evans J.D."/>
            <person name="Filipski A."/>
            <person name="Findeiss S."/>
            <person name="Freyhult E."/>
            <person name="Fulton L."/>
            <person name="Fulton R."/>
            <person name="Garcia A.C."/>
            <person name="Gardiner A."/>
            <person name="Garfield D.A."/>
            <person name="Garvin B.E."/>
            <person name="Gibson G."/>
            <person name="Gilbert D."/>
            <person name="Gnerre S."/>
            <person name="Godfrey J."/>
            <person name="Good R."/>
            <person name="Gotea V."/>
            <person name="Gravely B."/>
            <person name="Greenberg A.J."/>
            <person name="Griffiths-Jones S."/>
            <person name="Gross S."/>
            <person name="Guigo R."/>
            <person name="Gustafson E.A."/>
            <person name="Haerty W."/>
            <person name="Hahn M.W."/>
            <person name="Halligan D.L."/>
            <person name="Halpern A.L."/>
            <person name="Halter G.M."/>
            <person name="Han M.V."/>
            <person name="Heger A."/>
            <person name="Hillier L."/>
            <person name="Hinrichs A.S."/>
            <person name="Holmes I."/>
            <person name="Hoskins R.A."/>
            <person name="Hubisz M.J."/>
            <person name="Hultmark D."/>
            <person name="Huntley M.A."/>
            <person name="Jaffe D.B."/>
            <person name="Jagadeeshan S."/>
            <person name="Jeck W.R."/>
            <person name="Johnson J."/>
            <person name="Jones C.D."/>
            <person name="Jordan W.C."/>
            <person name="Karpen G.H."/>
            <person name="Kataoka E."/>
            <person name="Keightley P.D."/>
            <person name="Kheradpour P."/>
            <person name="Kirkness E.F."/>
            <person name="Koerich L.B."/>
            <person name="Kristiansen K."/>
            <person name="Kudrna D."/>
            <person name="Kulathinal R.J."/>
            <person name="Kumar S."/>
            <person name="Kwok R."/>
            <person name="Lander E."/>
            <person name="Langley C.H."/>
            <person name="Lapoint R."/>
            <person name="Lazzaro B.P."/>
            <person name="Lee S.J."/>
            <person name="Levesque L."/>
            <person name="Li R."/>
            <person name="Lin C.F."/>
            <person name="Lin M.F."/>
            <person name="Lindblad-Toh K."/>
            <person name="Llopart A."/>
            <person name="Long M."/>
            <person name="Low L."/>
            <person name="Lozovsky E."/>
            <person name="Lu J."/>
            <person name="Luo M."/>
            <person name="Machado C.A."/>
            <person name="Makalowski W."/>
            <person name="Marzo M."/>
            <person name="Matsuda M."/>
            <person name="Matzkin L."/>
            <person name="McAllister B."/>
            <person name="McBride C.S."/>
            <person name="McKernan B."/>
            <person name="McKernan K."/>
            <person name="Mendez-Lago M."/>
            <person name="Minx P."/>
            <person name="Mollenhauer M.U."/>
            <person name="Montooth K."/>
            <person name="Mount S.M."/>
            <person name="Mu X."/>
            <person name="Myers E."/>
            <person name="Negre B."/>
            <person name="Newfeld S."/>
            <person name="Nielsen R."/>
            <person name="Noor M.A."/>
            <person name="O'Grady P."/>
            <person name="Pachter L."/>
            <person name="Papaceit M."/>
            <person name="Parisi M.J."/>
            <person name="Parisi M."/>
            <person name="Parts L."/>
            <person name="Pedersen J.S."/>
            <person name="Pesole G."/>
            <person name="Phillippy A.M."/>
            <person name="Ponting C.P."/>
            <person name="Pop M."/>
            <person name="Porcelli D."/>
            <person name="Powell J.R."/>
            <person name="Prohaska S."/>
            <person name="Pruitt K."/>
            <person name="Puig M."/>
            <person name="Quesneville H."/>
            <person name="Ram K.R."/>
            <person name="Rand D."/>
            <person name="Rasmussen M.D."/>
            <person name="Reed L.K."/>
            <person name="Reenan R."/>
            <person name="Reily A."/>
            <person name="Remington K.A."/>
            <person name="Rieger T.T."/>
            <person name="Ritchie M.G."/>
            <person name="Robin C."/>
            <person name="Rogers Y.H."/>
            <person name="Rohde C."/>
            <person name="Rozas J."/>
            <person name="Rubenfield M.J."/>
            <person name="Ruiz A."/>
            <person name="Russo S."/>
            <person name="Salzberg S.L."/>
            <person name="Sanchez-Gracia A."/>
            <person name="Saranga D.J."/>
            <person name="Sato H."/>
            <person name="Schaeffer S.W."/>
            <person name="Schatz M.C."/>
            <person name="Schlenke T."/>
            <person name="Schwartz R."/>
            <person name="Segarra C."/>
            <person name="Singh R.S."/>
            <person name="Sirot L."/>
            <person name="Sirota M."/>
            <person name="Sisneros N.B."/>
            <person name="Smith C.D."/>
            <person name="Smith T.F."/>
            <person name="Spieth J."/>
            <person name="Stage D.E."/>
            <person name="Stark A."/>
            <person name="Stephan W."/>
            <person name="Strausberg R.L."/>
            <person name="Strempel S."/>
            <person name="Sturgill D."/>
            <person name="Sutton G."/>
            <person name="Sutton G.G."/>
            <person name="Tao W."/>
            <person name="Teichmann S."/>
            <person name="Tobari Y.N."/>
            <person name="Tomimura Y."/>
            <person name="Tsolas J.M."/>
            <person name="Valente V.L."/>
            <person name="Venter E."/>
            <person name="Venter J.C."/>
            <person name="Vicario S."/>
            <person name="Vieira F.G."/>
            <person name="Vilella A.J."/>
            <person name="Villasante A."/>
            <person name="Walenz B."/>
            <person name="Wang J."/>
            <person name="Wasserman M."/>
            <person name="Watts T."/>
            <person name="Wilson D."/>
            <person name="Wilson R.K."/>
            <person name="Wing R.A."/>
            <person name="Wolfner M.F."/>
            <person name="Wong A."/>
            <person name="Wong G.K."/>
            <person name="Wu C.I."/>
            <person name="Wu G."/>
            <person name="Yamamoto D."/>
            <person name="Yang H.P."/>
            <person name="Yang S.P."/>
            <person name="Yorke J.A."/>
            <person name="Yoshida K."/>
            <person name="Zdobnov E."/>
            <person name="Zhang P."/>
            <person name="Zhang Y."/>
            <person name="Zimin A.V."/>
            <person name="Baldwin J."/>
            <person name="Abdouelleil A."/>
            <person name="Abdulkadir J."/>
            <person name="Abebe A."/>
            <person name="Abera B."/>
            <person name="Abreu J."/>
            <person name="Acer S.C."/>
            <person name="Aftuck L."/>
            <person name="Alexander A."/>
            <person name="An P."/>
            <person name="Anderson E."/>
            <person name="Anderson S."/>
            <person name="Arachi H."/>
            <person name="Azer M."/>
            <person name="Bachantsang P."/>
            <person name="Barry A."/>
            <person name="Bayul T."/>
            <person name="Berlin A."/>
            <person name="Bessette D."/>
            <person name="Bloom T."/>
            <person name="Blye J."/>
            <person name="Boguslavskiy L."/>
            <person name="Bonnet C."/>
            <person name="Boukhgalter B."/>
            <person name="Bourzgui I."/>
            <person name="Brown A."/>
            <person name="Cahill P."/>
            <person name="Channer S."/>
            <person name="Cheshatsang Y."/>
            <person name="Chuda L."/>
            <person name="Citroen M."/>
            <person name="Collymore A."/>
            <person name="Cooke P."/>
            <person name="Costello M."/>
            <person name="D'Aco K."/>
            <person name="Daza R."/>
            <person name="De Haan G."/>
            <person name="DeGray S."/>
            <person name="DeMaso C."/>
            <person name="Dhargay N."/>
            <person name="Dooley K."/>
            <person name="Dooley E."/>
            <person name="Doricent M."/>
            <person name="Dorje P."/>
            <person name="Dorjee K."/>
            <person name="Dupes A."/>
            <person name="Elong R."/>
            <person name="Falk J."/>
            <person name="Farina A."/>
            <person name="Faro S."/>
            <person name="Ferguson D."/>
            <person name="Fisher S."/>
            <person name="Foley C.D."/>
            <person name="Franke A."/>
            <person name="Friedrich D."/>
            <person name="Gadbois L."/>
            <person name="Gearin G."/>
            <person name="Gearin C.R."/>
            <person name="Giannoukos G."/>
            <person name="Goode T."/>
            <person name="Graham J."/>
            <person name="Grandbois E."/>
            <person name="Grewal S."/>
            <person name="Gyaltsen K."/>
            <person name="Hafez N."/>
            <person name="Hagos B."/>
            <person name="Hall J."/>
            <person name="Henson C."/>
            <person name="Hollinger A."/>
            <person name="Honan T."/>
            <person name="Huard M.D."/>
            <person name="Hughes L."/>
            <person name="Hurhula B."/>
            <person name="Husby M.E."/>
            <person name="Kamat A."/>
            <person name="Kanga B."/>
            <person name="Kashin S."/>
            <person name="Khazanovich D."/>
            <person name="Kisner P."/>
            <person name="Lance K."/>
            <person name="Lara M."/>
            <person name="Lee W."/>
            <person name="Lennon N."/>
            <person name="Letendre F."/>
            <person name="LeVine R."/>
            <person name="Lipovsky A."/>
            <person name="Liu X."/>
            <person name="Liu J."/>
            <person name="Liu S."/>
            <person name="Lokyitsang T."/>
            <person name="Lokyitsang Y."/>
            <person name="Lubonja R."/>
            <person name="Lui A."/>
            <person name="MacDonald P."/>
            <person name="Magnisalis V."/>
            <person name="Maru K."/>
            <person name="Matthews C."/>
            <person name="McCusker W."/>
            <person name="McDonough S."/>
            <person name="Mehta T."/>
            <person name="Meldrim J."/>
            <person name="Meneus L."/>
            <person name="Mihai O."/>
            <person name="Mihalev A."/>
            <person name="Mihova T."/>
            <person name="Mittelman R."/>
            <person name="Mlenga V."/>
            <person name="Montmayeur A."/>
            <person name="Mulrain L."/>
            <person name="Navidi A."/>
            <person name="Naylor J."/>
            <person name="Negash T."/>
            <person name="Nguyen T."/>
            <person name="Nguyen N."/>
            <person name="Nicol R."/>
            <person name="Norbu C."/>
            <person name="Norbu N."/>
            <person name="Novod N."/>
            <person name="O'Neill B."/>
            <person name="Osman S."/>
            <person name="Markiewicz E."/>
            <person name="Oyono O.L."/>
            <person name="Patti C."/>
            <person name="Phunkhang P."/>
            <person name="Pierre F."/>
            <person name="Priest M."/>
            <person name="Raghuraman S."/>
            <person name="Rege F."/>
            <person name="Reyes R."/>
            <person name="Rise C."/>
            <person name="Rogov P."/>
            <person name="Ross K."/>
            <person name="Ryan E."/>
            <person name="Settipalli S."/>
            <person name="Shea T."/>
            <person name="Sherpa N."/>
            <person name="Shi L."/>
            <person name="Shih D."/>
            <person name="Sparrow T."/>
            <person name="Spaulding J."/>
            <person name="Stalker J."/>
            <person name="Stange-Thomann N."/>
            <person name="Stavropoulos S."/>
            <person name="Stone C."/>
            <person name="Strader C."/>
            <person name="Tesfaye S."/>
            <person name="Thomson T."/>
            <person name="Thoulutsang Y."/>
            <person name="Thoulutsang D."/>
            <person name="Topham K."/>
            <person name="Topping I."/>
            <person name="Tsamla T."/>
            <person name="Vassiliev H."/>
            <person name="Vo A."/>
            <person name="Wangchuk T."/>
            <person name="Wangdi T."/>
            <person name="Weiand M."/>
            <person name="Wilkinson J."/>
            <person name="Wilson A."/>
            <person name="Yadav S."/>
            <person name="Young G."/>
            <person name="Yu Q."/>
            <person name="Zembek L."/>
            <person name="Zhong D."/>
            <person name="Zimmer A."/>
            <person name="Zwirko Z."/>
            <person name="Jaffe D.B."/>
            <person name="Alvarez P."/>
            <person name="Brockman W."/>
            <person name="Butler J."/>
            <person name="Chin C."/>
            <person name="Gnerre S."/>
            <person name="Grabherr M."/>
            <person name="Kleber M."/>
            <person name="Mauceli E."/>
            <person name="MacCallum I."/>
        </authorList>
    </citation>
    <scope>NUCLEOTIDE SEQUENCE [LARGE SCALE GENOMIC DNA]</scope>
    <source>
        <strain evidence="5">Tucson 14030-0811.24</strain>
    </source>
</reference>
<dbReference type="InterPro" id="IPR043504">
    <property type="entry name" value="Peptidase_S1_PA_chymotrypsin"/>
</dbReference>
<dbReference type="PANTHER" id="PTHR24256">
    <property type="entry name" value="TRYPTASE-RELATED"/>
    <property type="match status" value="1"/>
</dbReference>
<accession>A0A0Q9X2D3</accession>
<dbReference type="SMR" id="A0A0Q9X2D3"/>
<dbReference type="InterPro" id="IPR051487">
    <property type="entry name" value="Ser/Thr_Proteases_Immune/Dev"/>
</dbReference>
<gene>
    <name evidence="4" type="primary">Dwil\GK15288</name>
    <name evidence="4" type="ORF">Dwil_GK15288</name>
</gene>
<dbReference type="EMBL" id="CH963857">
    <property type="protein sequence ID" value="KRF98380.1"/>
    <property type="molecule type" value="Genomic_DNA"/>
</dbReference>